<dbReference type="InterPro" id="IPR036034">
    <property type="entry name" value="PDZ_sf"/>
</dbReference>
<dbReference type="InterPro" id="IPR029045">
    <property type="entry name" value="ClpP/crotonase-like_dom_sf"/>
</dbReference>
<dbReference type="KEGG" id="tps:THAPSDRAFT_3456"/>
<sequence length="686" mass="75717">MANGNAEEISYANEKLLDSAVATINTMYYDSSGGFLFSQSNFYAQWNVFRHLANHDRDVNEEDRISIDIDTEDAFATRENAVKSLKWLVSSIKDPYSKYLTREELRQELKGGDDGFLGLGALVDVPSASEIETNNNFLSASSHTTNIDWNSMLKLDKAANRNKNGQWERIPVDQAIASILKGKSPMLATQPKLRNNNDILAVNQAINLPVVKAIVPDSPAERAGIVVGDRIASVGKYQFTGMSRNQVRKALDEKFHAENYFGQADLTVAKPIVTRSSAEFENGMQEKYVFEDGWYHRRDSRQRWHDESESEQLLGYKLSHVKNIPTTLSAGPFRLEKTATPLELTESFGSLQQSTSLSDDTSSEPTIKSTTNPSVIGGDAIVHYELLTPNDSIFQNVGSKPVGYIRLTRFSKSSTAGYINAINSLEAAGANSYILDVRNNYGGVIQEAMLTASTLLRDPHQVLCYTLNSRGGFRPQENQEYITDKAYPGYFLSSEPRTVSIDQVRREHPEYLEDNGWSGPTSYASLRELKMTRGIRMAHVPRSDRYDSASEDMKHSKEVDFAKLSEAISQSSQKKIVVLINEGTASAAEVFASSLRDNGRTVALVGTKSFGKGLIQHTFPMPDGGGLRLTVAEYLTPSLQHVTKIGGAKRDSGIKPDIRCESKTIPKNVGADLCVGVALDALESSS</sequence>
<dbReference type="InterPro" id="IPR041489">
    <property type="entry name" value="PDZ_6"/>
</dbReference>
<dbReference type="InterPro" id="IPR001478">
    <property type="entry name" value="PDZ"/>
</dbReference>
<dbReference type="EMBL" id="CM000640">
    <property type="protein sequence ID" value="EED93769.1"/>
    <property type="molecule type" value="Genomic_DNA"/>
</dbReference>
<dbReference type="Pfam" id="PF17820">
    <property type="entry name" value="PDZ_6"/>
    <property type="match status" value="1"/>
</dbReference>
<dbReference type="GO" id="GO:0006508">
    <property type="term" value="P:proteolysis"/>
    <property type="evidence" value="ECO:0007669"/>
    <property type="project" value="UniProtKB-KW"/>
</dbReference>
<dbReference type="Gene3D" id="3.90.226.10">
    <property type="entry name" value="2-enoyl-CoA Hydratase, Chain A, domain 1"/>
    <property type="match status" value="2"/>
</dbReference>
<evidence type="ECO:0000259" key="6">
    <source>
        <dbReference type="PROSITE" id="PS50106"/>
    </source>
</evidence>
<dbReference type="CDD" id="cd07560">
    <property type="entry name" value="Peptidase_S41_CPP"/>
    <property type="match status" value="1"/>
</dbReference>
<dbReference type="PANTHER" id="PTHR32060">
    <property type="entry name" value="TAIL-SPECIFIC PROTEASE"/>
    <property type="match status" value="1"/>
</dbReference>
<reference evidence="7 8" key="1">
    <citation type="journal article" date="2004" name="Science">
        <title>The genome of the diatom Thalassiosira pseudonana: ecology, evolution, and metabolism.</title>
        <authorList>
            <person name="Armbrust E.V."/>
            <person name="Berges J.A."/>
            <person name="Bowler C."/>
            <person name="Green B.R."/>
            <person name="Martinez D."/>
            <person name="Putnam N.H."/>
            <person name="Zhou S."/>
            <person name="Allen A.E."/>
            <person name="Apt K.E."/>
            <person name="Bechner M."/>
            <person name="Brzezinski M.A."/>
            <person name="Chaal B.K."/>
            <person name="Chiovitti A."/>
            <person name="Davis A.K."/>
            <person name="Demarest M.S."/>
            <person name="Detter J.C."/>
            <person name="Glavina T."/>
            <person name="Goodstein D."/>
            <person name="Hadi M.Z."/>
            <person name="Hellsten U."/>
            <person name="Hildebrand M."/>
            <person name="Jenkins B.D."/>
            <person name="Jurka J."/>
            <person name="Kapitonov V.V."/>
            <person name="Kroger N."/>
            <person name="Lau W.W."/>
            <person name="Lane T.W."/>
            <person name="Larimer F.W."/>
            <person name="Lippmeier J.C."/>
            <person name="Lucas S."/>
            <person name="Medina M."/>
            <person name="Montsant A."/>
            <person name="Obornik M."/>
            <person name="Parker M.S."/>
            <person name="Palenik B."/>
            <person name="Pazour G.J."/>
            <person name="Richardson P.M."/>
            <person name="Rynearson T.A."/>
            <person name="Saito M.A."/>
            <person name="Schwartz D.C."/>
            <person name="Thamatrakoln K."/>
            <person name="Valentin K."/>
            <person name="Vardi A."/>
            <person name="Wilkerson F.P."/>
            <person name="Rokhsar D.S."/>
        </authorList>
    </citation>
    <scope>NUCLEOTIDE SEQUENCE [LARGE SCALE GENOMIC DNA]</scope>
    <source>
        <strain evidence="7 8">CCMP1335</strain>
    </source>
</reference>
<dbReference type="Gene3D" id="3.30.750.44">
    <property type="match status" value="1"/>
</dbReference>
<dbReference type="PROSITE" id="PS50106">
    <property type="entry name" value="PDZ"/>
    <property type="match status" value="1"/>
</dbReference>
<dbReference type="SMART" id="SM00245">
    <property type="entry name" value="TSPc"/>
    <property type="match status" value="1"/>
</dbReference>
<accession>B8BXU8</accession>
<feature type="compositionally biased region" description="Low complexity" evidence="5">
    <location>
        <begin position="350"/>
        <end position="360"/>
    </location>
</feature>
<dbReference type="SUPFAM" id="SSF50156">
    <property type="entry name" value="PDZ domain-like"/>
    <property type="match status" value="1"/>
</dbReference>
<feature type="region of interest" description="Disordered" evidence="5">
    <location>
        <begin position="349"/>
        <end position="372"/>
    </location>
</feature>
<keyword evidence="4" id="KW-0720">Serine protease</keyword>
<proteinExistence type="inferred from homology"/>
<evidence type="ECO:0000256" key="4">
    <source>
        <dbReference type="ARBA" id="ARBA00022825"/>
    </source>
</evidence>
<dbReference type="PaxDb" id="35128-Thaps3456"/>
<dbReference type="SUPFAM" id="SSF52096">
    <property type="entry name" value="ClpP/crotonase"/>
    <property type="match status" value="1"/>
</dbReference>
<dbReference type="Pfam" id="PF03572">
    <property type="entry name" value="Peptidase_S41"/>
    <property type="match status" value="1"/>
</dbReference>
<dbReference type="GO" id="GO:0004175">
    <property type="term" value="F:endopeptidase activity"/>
    <property type="evidence" value="ECO:0000318"/>
    <property type="project" value="GO_Central"/>
</dbReference>
<dbReference type="GeneID" id="7451661"/>
<dbReference type="Proteomes" id="UP000001449">
    <property type="component" value="Chromosome 3"/>
</dbReference>
<dbReference type="InterPro" id="IPR005151">
    <property type="entry name" value="Tail-specific_protease"/>
</dbReference>
<gene>
    <name evidence="7" type="ORF">THAPSDRAFT_3456</name>
</gene>
<evidence type="ECO:0000256" key="5">
    <source>
        <dbReference type="SAM" id="MobiDB-lite"/>
    </source>
</evidence>
<evidence type="ECO:0000313" key="7">
    <source>
        <dbReference type="EMBL" id="EED93769.1"/>
    </source>
</evidence>
<dbReference type="InParanoid" id="B8BXU8"/>
<evidence type="ECO:0000256" key="2">
    <source>
        <dbReference type="ARBA" id="ARBA00022670"/>
    </source>
</evidence>
<dbReference type="OMA" id="GLIQHTF"/>
<dbReference type="AlphaFoldDB" id="B8BXU8"/>
<evidence type="ECO:0000256" key="1">
    <source>
        <dbReference type="ARBA" id="ARBA00009179"/>
    </source>
</evidence>
<keyword evidence="3" id="KW-0378">Hydrolase</keyword>
<dbReference type="PANTHER" id="PTHR32060:SF22">
    <property type="entry name" value="CARBOXYL-TERMINAL-PROCESSING PEPTIDASE 3, CHLOROPLASTIC"/>
    <property type="match status" value="1"/>
</dbReference>
<dbReference type="HOGENOM" id="CLU_401472_0_0_1"/>
<comment type="similarity">
    <text evidence="1">Belongs to the peptidase S41A family.</text>
</comment>
<dbReference type="FunFam" id="2.30.42.10:FF:000314">
    <property type="entry name" value="Carboxy-terminal processing protease"/>
    <property type="match status" value="1"/>
</dbReference>
<keyword evidence="2" id="KW-0645">Protease</keyword>
<reference evidence="7 8" key="2">
    <citation type="journal article" date="2008" name="Nature">
        <title>The Phaeodactylum genome reveals the evolutionary history of diatom genomes.</title>
        <authorList>
            <person name="Bowler C."/>
            <person name="Allen A.E."/>
            <person name="Badger J.H."/>
            <person name="Grimwood J."/>
            <person name="Jabbari K."/>
            <person name="Kuo A."/>
            <person name="Maheswari U."/>
            <person name="Martens C."/>
            <person name="Maumus F."/>
            <person name="Otillar R.P."/>
            <person name="Rayko E."/>
            <person name="Salamov A."/>
            <person name="Vandepoele K."/>
            <person name="Beszteri B."/>
            <person name="Gruber A."/>
            <person name="Heijde M."/>
            <person name="Katinka M."/>
            <person name="Mock T."/>
            <person name="Valentin K."/>
            <person name="Verret F."/>
            <person name="Berges J.A."/>
            <person name="Brownlee C."/>
            <person name="Cadoret J.P."/>
            <person name="Chiovitti A."/>
            <person name="Choi C.J."/>
            <person name="Coesel S."/>
            <person name="De Martino A."/>
            <person name="Detter J.C."/>
            <person name="Durkin C."/>
            <person name="Falciatore A."/>
            <person name="Fournet J."/>
            <person name="Haruta M."/>
            <person name="Huysman M.J."/>
            <person name="Jenkins B.D."/>
            <person name="Jiroutova K."/>
            <person name="Jorgensen R.E."/>
            <person name="Joubert Y."/>
            <person name="Kaplan A."/>
            <person name="Kroger N."/>
            <person name="Kroth P.G."/>
            <person name="La Roche J."/>
            <person name="Lindquist E."/>
            <person name="Lommer M."/>
            <person name="Martin-Jezequel V."/>
            <person name="Lopez P.J."/>
            <person name="Lucas S."/>
            <person name="Mangogna M."/>
            <person name="McGinnis K."/>
            <person name="Medlin L.K."/>
            <person name="Montsant A."/>
            <person name="Oudot-Le Secq M.P."/>
            <person name="Napoli C."/>
            <person name="Obornik M."/>
            <person name="Parker M.S."/>
            <person name="Petit J.L."/>
            <person name="Porcel B.M."/>
            <person name="Poulsen N."/>
            <person name="Robison M."/>
            <person name="Rychlewski L."/>
            <person name="Rynearson T.A."/>
            <person name="Schmutz J."/>
            <person name="Shapiro H."/>
            <person name="Siaut M."/>
            <person name="Stanley M."/>
            <person name="Sussman M.R."/>
            <person name="Taylor A.R."/>
            <person name="Vardi A."/>
            <person name="von Dassow P."/>
            <person name="Vyverman W."/>
            <person name="Willis A."/>
            <person name="Wyrwicz L.S."/>
            <person name="Rokhsar D.S."/>
            <person name="Weissenbach J."/>
            <person name="Armbrust E.V."/>
            <person name="Green B.R."/>
            <person name="Van de Peer Y."/>
            <person name="Grigoriev I.V."/>
        </authorList>
    </citation>
    <scope>NUCLEOTIDE SEQUENCE [LARGE SCALE GENOMIC DNA]</scope>
    <source>
        <strain evidence="7 8">CCMP1335</strain>
    </source>
</reference>
<dbReference type="eggNOG" id="ENOG502SBDZ">
    <property type="taxonomic scope" value="Eukaryota"/>
</dbReference>
<evidence type="ECO:0000256" key="3">
    <source>
        <dbReference type="ARBA" id="ARBA00022801"/>
    </source>
</evidence>
<protein>
    <recommendedName>
        <fullName evidence="6">PDZ domain-containing protein</fullName>
    </recommendedName>
</protein>
<feature type="domain" description="PDZ" evidence="6">
    <location>
        <begin position="210"/>
        <end position="253"/>
    </location>
</feature>
<name>B8BXU8_THAPS</name>
<dbReference type="InterPro" id="IPR004447">
    <property type="entry name" value="Peptidase_S41A"/>
</dbReference>
<keyword evidence="8" id="KW-1185">Reference proteome</keyword>
<organism evidence="7 8">
    <name type="scientific">Thalassiosira pseudonana</name>
    <name type="common">Marine diatom</name>
    <name type="synonym">Cyclotella nana</name>
    <dbReference type="NCBI Taxonomy" id="35128"/>
    <lineage>
        <taxon>Eukaryota</taxon>
        <taxon>Sar</taxon>
        <taxon>Stramenopiles</taxon>
        <taxon>Ochrophyta</taxon>
        <taxon>Bacillariophyta</taxon>
        <taxon>Coscinodiscophyceae</taxon>
        <taxon>Thalassiosirophycidae</taxon>
        <taxon>Thalassiosirales</taxon>
        <taxon>Thalassiosiraceae</taxon>
        <taxon>Thalassiosira</taxon>
    </lineage>
</organism>
<dbReference type="Gene3D" id="2.30.42.10">
    <property type="match status" value="1"/>
</dbReference>
<dbReference type="RefSeq" id="XP_002288333.1">
    <property type="nucleotide sequence ID" value="XM_002288297.1"/>
</dbReference>
<evidence type="ECO:0000313" key="8">
    <source>
        <dbReference type="Proteomes" id="UP000001449"/>
    </source>
</evidence>
<dbReference type="GO" id="GO:0008236">
    <property type="term" value="F:serine-type peptidase activity"/>
    <property type="evidence" value="ECO:0007669"/>
    <property type="project" value="UniProtKB-KW"/>
</dbReference>